<feature type="domain" description="NADH:quinone oxidoreductase/Mrp antiporter transmembrane" evidence="8">
    <location>
        <begin position="134"/>
        <end position="411"/>
    </location>
</feature>
<comment type="caution">
    <text evidence="9">The sequence shown here is derived from an EMBL/GenBank/DDBJ whole genome shotgun (WGS) entry which is preliminary data.</text>
</comment>
<feature type="transmembrane region" description="Helical" evidence="7">
    <location>
        <begin position="271"/>
        <end position="293"/>
    </location>
</feature>
<feature type="transmembrane region" description="Helical" evidence="7">
    <location>
        <begin position="451"/>
        <end position="471"/>
    </location>
</feature>
<dbReference type="AlphaFoldDB" id="A0AAX2RVZ4"/>
<evidence type="ECO:0000256" key="2">
    <source>
        <dbReference type="ARBA" id="ARBA00009025"/>
    </source>
</evidence>
<dbReference type="EMBL" id="SNSQ01000006">
    <property type="protein sequence ID" value="TEU51965.1"/>
    <property type="molecule type" value="Genomic_DNA"/>
</dbReference>
<organism evidence="9 10">
    <name type="scientific">Burkholderia cepacia</name>
    <name type="common">Pseudomonas cepacia</name>
    <dbReference type="NCBI Taxonomy" id="292"/>
    <lineage>
        <taxon>Bacteria</taxon>
        <taxon>Pseudomonadati</taxon>
        <taxon>Pseudomonadota</taxon>
        <taxon>Betaproteobacteria</taxon>
        <taxon>Burkholderiales</taxon>
        <taxon>Burkholderiaceae</taxon>
        <taxon>Burkholderia</taxon>
        <taxon>Burkholderia cepacia complex</taxon>
    </lineage>
</organism>
<dbReference type="GO" id="GO:0048039">
    <property type="term" value="F:ubiquinone binding"/>
    <property type="evidence" value="ECO:0007669"/>
    <property type="project" value="TreeGrafter"/>
</dbReference>
<feature type="transmembrane region" description="Helical" evidence="7">
    <location>
        <begin position="85"/>
        <end position="105"/>
    </location>
</feature>
<feature type="transmembrane region" description="Helical" evidence="7">
    <location>
        <begin position="241"/>
        <end position="265"/>
    </location>
</feature>
<dbReference type="NCBIfam" id="NF004501">
    <property type="entry name" value="PRK05846.1-5"/>
    <property type="match status" value="1"/>
</dbReference>
<dbReference type="GO" id="GO:0015990">
    <property type="term" value="P:electron transport coupled proton transport"/>
    <property type="evidence" value="ECO:0007669"/>
    <property type="project" value="TreeGrafter"/>
</dbReference>
<feature type="transmembrane region" description="Helical" evidence="7">
    <location>
        <begin position="137"/>
        <end position="156"/>
    </location>
</feature>
<dbReference type="GO" id="GO:0008137">
    <property type="term" value="F:NADH dehydrogenase (ubiquinone) activity"/>
    <property type="evidence" value="ECO:0007669"/>
    <property type="project" value="InterPro"/>
</dbReference>
<gene>
    <name evidence="9" type="ORF">E3D37_07740</name>
</gene>
<proteinExistence type="inferred from homology"/>
<dbReference type="NCBIfam" id="TIGR01972">
    <property type="entry name" value="NDH_I_M"/>
    <property type="match status" value="1"/>
</dbReference>
<feature type="transmembrane region" description="Helical" evidence="7">
    <location>
        <begin position="209"/>
        <end position="229"/>
    </location>
</feature>
<dbReference type="PANTHER" id="PTHR43507">
    <property type="entry name" value="NADH-UBIQUINONE OXIDOREDUCTASE CHAIN 4"/>
    <property type="match status" value="1"/>
</dbReference>
<reference evidence="9 10" key="1">
    <citation type="submission" date="2019-03" db="EMBL/GenBank/DDBJ databases">
        <title>Burkholderia cepacia outbreak.</title>
        <authorList>
            <person name="Farzana R."/>
            <person name="Walsh T.R."/>
        </authorList>
    </citation>
    <scope>NUCLEOTIDE SEQUENCE [LARGE SCALE GENOMIC DNA]</scope>
    <source>
        <strain evidence="10">d13</strain>
    </source>
</reference>
<evidence type="ECO:0000256" key="7">
    <source>
        <dbReference type="SAM" id="Phobius"/>
    </source>
</evidence>
<protein>
    <submittedName>
        <fullName evidence="9">NADH-quinone oxidoreductase subunit M</fullName>
    </submittedName>
</protein>
<feature type="transmembrane region" description="Helical" evidence="7">
    <location>
        <begin position="36"/>
        <end position="53"/>
    </location>
</feature>
<evidence type="ECO:0000259" key="8">
    <source>
        <dbReference type="Pfam" id="PF00361"/>
    </source>
</evidence>
<dbReference type="RefSeq" id="WP_134256557.1">
    <property type="nucleotide sequence ID" value="NZ_SNSF01000044.1"/>
</dbReference>
<dbReference type="InterPro" id="IPR003918">
    <property type="entry name" value="NADH_UbQ_OxRdtase"/>
</dbReference>
<keyword evidence="4 7" id="KW-1133">Transmembrane helix</keyword>
<dbReference type="PRINTS" id="PR01437">
    <property type="entry name" value="NUOXDRDTASE4"/>
</dbReference>
<dbReference type="InterPro" id="IPR001750">
    <property type="entry name" value="ND/Mrp_TM"/>
</dbReference>
<evidence type="ECO:0000256" key="6">
    <source>
        <dbReference type="RuleBase" id="RU000320"/>
    </source>
</evidence>
<dbReference type="Proteomes" id="UP000298234">
    <property type="component" value="Unassembled WGS sequence"/>
</dbReference>
<accession>A0AAX2RVZ4</accession>
<dbReference type="PANTHER" id="PTHR43507:SF1">
    <property type="entry name" value="NADH-UBIQUINONE OXIDOREDUCTASE CHAIN 4"/>
    <property type="match status" value="1"/>
</dbReference>
<evidence type="ECO:0000256" key="1">
    <source>
        <dbReference type="ARBA" id="ARBA00004127"/>
    </source>
</evidence>
<evidence type="ECO:0000313" key="9">
    <source>
        <dbReference type="EMBL" id="TEU51965.1"/>
    </source>
</evidence>
<feature type="transmembrane region" description="Helical" evidence="7">
    <location>
        <begin position="300"/>
        <end position="319"/>
    </location>
</feature>
<dbReference type="GO" id="GO:0042773">
    <property type="term" value="P:ATP synthesis coupled electron transport"/>
    <property type="evidence" value="ECO:0007669"/>
    <property type="project" value="InterPro"/>
</dbReference>
<evidence type="ECO:0000256" key="3">
    <source>
        <dbReference type="ARBA" id="ARBA00022692"/>
    </source>
</evidence>
<feature type="transmembrane region" description="Helical" evidence="7">
    <location>
        <begin position="403"/>
        <end position="423"/>
    </location>
</feature>
<evidence type="ECO:0000256" key="5">
    <source>
        <dbReference type="ARBA" id="ARBA00023136"/>
    </source>
</evidence>
<dbReference type="InterPro" id="IPR010227">
    <property type="entry name" value="NADH_Q_OxRdtase_chainM/4"/>
</dbReference>
<name>A0AAX2RVZ4_BURCE</name>
<keyword evidence="3 6" id="KW-0812">Transmembrane</keyword>
<feature type="transmembrane region" description="Helical" evidence="7">
    <location>
        <begin position="370"/>
        <end position="391"/>
    </location>
</feature>
<keyword evidence="5 7" id="KW-0472">Membrane</keyword>
<feature type="transmembrane region" description="Helical" evidence="7">
    <location>
        <begin position="168"/>
        <end position="189"/>
    </location>
</feature>
<comment type="subcellular location">
    <subcellularLocation>
        <location evidence="1">Endomembrane system</location>
        <topology evidence="1">Multi-pass membrane protein</topology>
    </subcellularLocation>
    <subcellularLocation>
        <location evidence="6">Membrane</location>
        <topology evidence="6">Multi-pass membrane protein</topology>
    </subcellularLocation>
</comment>
<feature type="transmembrane region" description="Helical" evidence="7">
    <location>
        <begin position="331"/>
        <end position="349"/>
    </location>
</feature>
<dbReference type="Pfam" id="PF00361">
    <property type="entry name" value="Proton_antipo_M"/>
    <property type="match status" value="1"/>
</dbReference>
<evidence type="ECO:0000256" key="4">
    <source>
        <dbReference type="ARBA" id="ARBA00022989"/>
    </source>
</evidence>
<dbReference type="GO" id="GO:0003954">
    <property type="term" value="F:NADH dehydrogenase activity"/>
    <property type="evidence" value="ECO:0007669"/>
    <property type="project" value="TreeGrafter"/>
</dbReference>
<comment type="similarity">
    <text evidence="2">Belongs to the complex I subunit 4 family.</text>
</comment>
<feature type="transmembrane region" description="Helical" evidence="7">
    <location>
        <begin position="6"/>
        <end position="24"/>
    </location>
</feature>
<feature type="transmembrane region" description="Helical" evidence="7">
    <location>
        <begin position="112"/>
        <end position="131"/>
    </location>
</feature>
<dbReference type="GO" id="GO:0012505">
    <property type="term" value="C:endomembrane system"/>
    <property type="evidence" value="ECO:0007669"/>
    <property type="project" value="UniProtKB-SubCell"/>
</dbReference>
<sequence>MHSIPFVTLSVWTPVLFGVAVRCAGSDGRPTLTRMLALVGALAGLAATMPLLLEFDTQAPAMQFVENRPWLATLGMSWRVGVDGVSLWMVVLTALTTLLIVGASWQAVTTRVAQYFGAVLILSGLMVGVFVSLDGMLFFVFFESTLIPLYLLIGAWGGKHRSYAAVKFFFMSFAGSLLLLAAMLYLFGLSHTFDMHVWHEMKLDLVPQLLIFCGLLAAFAVKLPMWPVHGWLKDAYAEGPIGAAIMLGMVKIGGYGFLRFMLPIAPDASRMLAPAMIALSLFTVIYASLIALVQTELSALLAYSTIAHMGLVTLGLFLFNQLAVEGAIVQMISYGLVSGALLICTGMLYERTQTRSLDALGGVANVMPRYATLAVLFSMANLGLPGTSGFVGEFLVIMGAIKVNFWIGGAAALTLVLGAAYTLRGVRRVIFGAVKNERVARLTDLGRRERALLVPLAVIVLGLGVAPRYFIATLEQTTSAVVQDSMRSKLTETSHLGERMAVR</sequence>
<evidence type="ECO:0000313" key="10">
    <source>
        <dbReference type="Proteomes" id="UP000298234"/>
    </source>
</evidence>
<dbReference type="GO" id="GO:0016020">
    <property type="term" value="C:membrane"/>
    <property type="evidence" value="ECO:0007669"/>
    <property type="project" value="UniProtKB-SubCell"/>
</dbReference>